<evidence type="ECO:0000259" key="4">
    <source>
        <dbReference type="PROSITE" id="PS51736"/>
    </source>
</evidence>
<dbReference type="EMBL" id="JWYV01000001">
    <property type="protein sequence ID" value="KKD01415.1"/>
    <property type="molecule type" value="Genomic_DNA"/>
</dbReference>
<dbReference type="OrthoDB" id="9786476at2"/>
<dbReference type="Pfam" id="PF13408">
    <property type="entry name" value="Zn_ribbon_recom"/>
    <property type="match status" value="1"/>
</dbReference>
<keyword evidence="3" id="KW-0175">Coiled coil</keyword>
<organism evidence="5 6">
    <name type="scientific">Photobacterium halotolerans</name>
    <dbReference type="NCBI Taxonomy" id="265726"/>
    <lineage>
        <taxon>Bacteria</taxon>
        <taxon>Pseudomonadati</taxon>
        <taxon>Pseudomonadota</taxon>
        <taxon>Gammaproteobacteria</taxon>
        <taxon>Vibrionales</taxon>
        <taxon>Vibrionaceae</taxon>
        <taxon>Photobacterium</taxon>
    </lineage>
</organism>
<dbReference type="PANTHER" id="PTHR30461">
    <property type="entry name" value="DNA-INVERTASE FROM LAMBDOID PROPHAGE"/>
    <property type="match status" value="1"/>
</dbReference>
<dbReference type="RefSeq" id="WP_046218744.1">
    <property type="nucleotide sequence ID" value="NZ_JWYV01000001.1"/>
</dbReference>
<evidence type="ECO:0000256" key="3">
    <source>
        <dbReference type="SAM" id="Coils"/>
    </source>
</evidence>
<dbReference type="AlphaFoldDB" id="A0A0F5VIT0"/>
<dbReference type="GO" id="GO:0000150">
    <property type="term" value="F:DNA strand exchange activity"/>
    <property type="evidence" value="ECO:0007669"/>
    <property type="project" value="InterPro"/>
</dbReference>
<evidence type="ECO:0000256" key="2">
    <source>
        <dbReference type="ARBA" id="ARBA00023172"/>
    </source>
</evidence>
<dbReference type="Gene3D" id="3.40.50.1390">
    <property type="entry name" value="Resolvase, N-terminal catalytic domain"/>
    <property type="match status" value="1"/>
</dbReference>
<protein>
    <recommendedName>
        <fullName evidence="4">Resolvase/invertase-type recombinase catalytic domain-containing protein</fullName>
    </recommendedName>
</protein>
<reference evidence="5 6" key="1">
    <citation type="submission" date="2014-12" db="EMBL/GenBank/DDBJ databases">
        <title>Mercury Reductase activity and rhizosphere competence traits in the genome of root associated Photobacterium halotolerans MELD1.</title>
        <authorList>
            <person name="Mathew D.C."/>
            <person name="Huang C.-C."/>
        </authorList>
    </citation>
    <scope>NUCLEOTIDE SEQUENCE [LARGE SCALE GENOMIC DNA]</scope>
    <source>
        <strain evidence="5 6">MELD1</strain>
    </source>
</reference>
<keyword evidence="6" id="KW-1185">Reference proteome</keyword>
<dbReference type="Proteomes" id="UP000033633">
    <property type="component" value="Unassembled WGS sequence"/>
</dbReference>
<dbReference type="InterPro" id="IPR050639">
    <property type="entry name" value="SSR_resolvase"/>
</dbReference>
<proteinExistence type="predicted"/>
<evidence type="ECO:0000313" key="6">
    <source>
        <dbReference type="Proteomes" id="UP000033633"/>
    </source>
</evidence>
<keyword evidence="2" id="KW-0233">DNA recombination</keyword>
<dbReference type="PATRIC" id="fig|265726.11.peg.189"/>
<feature type="domain" description="Resolvase/invertase-type recombinase catalytic" evidence="4">
    <location>
        <begin position="5"/>
        <end position="161"/>
    </location>
</feature>
<comment type="caution">
    <text evidence="5">The sequence shown here is derived from an EMBL/GenBank/DDBJ whole genome shotgun (WGS) entry which is preliminary data.</text>
</comment>
<dbReference type="SMART" id="SM00857">
    <property type="entry name" value="Resolvase"/>
    <property type="match status" value="1"/>
</dbReference>
<gene>
    <name evidence="5" type="ORF">KY46_00875</name>
</gene>
<dbReference type="PROSITE" id="PS51736">
    <property type="entry name" value="RECOMBINASES_3"/>
    <property type="match status" value="1"/>
</dbReference>
<dbReference type="InterPro" id="IPR036162">
    <property type="entry name" value="Resolvase-like_N_sf"/>
</dbReference>
<dbReference type="CDD" id="cd00338">
    <property type="entry name" value="Ser_Recombinase"/>
    <property type="match status" value="1"/>
</dbReference>
<sequence>MTYATVIYYCRYSSSKQHGGTSIERQIHLCDEYRLHHKLPSPSHIYTDKGASAFHSKQLEQDLGQLLDDLKSDTYRKPVLVLCEALDRISRASIRASQNIMNDLTSHADVVTVSDGKTYTYEDDSLETVLIQLVKAATANEESEKKSKRAKAYWKKCREEGKAQNTVCPRYLTLNPDRKSYTVKPDVAEEIKGIYQLLIAGYGIKRVHQHYQSWSPSSIARLRKDERVVEYGIVNETDFWKVNSHLISAKKSGAKNSKNLFRSLLKCGGCGANLVFIAPRPSRPTWSGQLVCKNRQAKGRAACPTSKNINYNKFEPIFLDFLENFSSELFKSNQAEVEQKKSQLEKLSMEIDKKENTINNLLDEFSESIGKRLKARVETLEAELDKLDATKERLEADIRGYTDLELKHPKTDAEREEFNTTLLHSLKEMTVFYPDETNSWFNLSNVIEISPDYKEWEPILHAKDDDTSTELEFDTEE</sequence>
<dbReference type="Pfam" id="PF00239">
    <property type="entry name" value="Resolvase"/>
    <property type="match status" value="1"/>
</dbReference>
<dbReference type="InterPro" id="IPR006119">
    <property type="entry name" value="Resolv_N"/>
</dbReference>
<dbReference type="PANTHER" id="PTHR30461:SF2">
    <property type="entry name" value="SERINE RECOMBINASE PINE-RELATED"/>
    <property type="match status" value="1"/>
</dbReference>
<evidence type="ECO:0000313" key="5">
    <source>
        <dbReference type="EMBL" id="KKD01415.1"/>
    </source>
</evidence>
<keyword evidence="1" id="KW-0238">DNA-binding</keyword>
<dbReference type="GO" id="GO:0003677">
    <property type="term" value="F:DNA binding"/>
    <property type="evidence" value="ECO:0007669"/>
    <property type="project" value="UniProtKB-KW"/>
</dbReference>
<dbReference type="InterPro" id="IPR025827">
    <property type="entry name" value="Zn_ribbon_recom_dom"/>
</dbReference>
<dbReference type="SUPFAM" id="SSF53041">
    <property type="entry name" value="Resolvase-like"/>
    <property type="match status" value="1"/>
</dbReference>
<feature type="coiled-coil region" evidence="3">
    <location>
        <begin position="330"/>
        <end position="404"/>
    </location>
</feature>
<dbReference type="STRING" id="265726.KY46_00875"/>
<evidence type="ECO:0000256" key="1">
    <source>
        <dbReference type="ARBA" id="ARBA00023125"/>
    </source>
</evidence>
<name>A0A0F5VIT0_9GAMM</name>
<accession>A0A0F5VIT0</accession>